<dbReference type="EMBL" id="CP021354">
    <property type="protein sequence ID" value="AWK73784.1"/>
    <property type="molecule type" value="Genomic_DNA"/>
</dbReference>
<sequence length="62" mass="6493">MDATVDVPADIVTVSPGAGGFLLFMRTGAQGTIVAQNQCGSWCARVRLDGALELGTAWPRPF</sequence>
<name>A0A2S2BYZ8_9NOCA</name>
<accession>A0A2S2BYZ8</accession>
<evidence type="ECO:0000313" key="2">
    <source>
        <dbReference type="Proteomes" id="UP000245711"/>
    </source>
</evidence>
<protein>
    <submittedName>
        <fullName evidence="1">Uncharacterized protein</fullName>
    </submittedName>
</protein>
<organism evidence="1 2">
    <name type="scientific">Rhodococcus oxybenzonivorans</name>
    <dbReference type="NCBI Taxonomy" id="1990687"/>
    <lineage>
        <taxon>Bacteria</taxon>
        <taxon>Bacillati</taxon>
        <taxon>Actinomycetota</taxon>
        <taxon>Actinomycetes</taxon>
        <taxon>Mycobacteriales</taxon>
        <taxon>Nocardiaceae</taxon>
        <taxon>Rhodococcus</taxon>
    </lineage>
</organism>
<dbReference type="Proteomes" id="UP000245711">
    <property type="component" value="Chromosome"/>
</dbReference>
<dbReference type="RefSeq" id="WP_109332122.1">
    <property type="nucleotide sequence ID" value="NZ_CP021354.1"/>
</dbReference>
<gene>
    <name evidence="1" type="ORF">CBI38_21695</name>
</gene>
<dbReference type="OrthoDB" id="4386119at2"/>
<reference evidence="1 2" key="1">
    <citation type="submission" date="2017-05" db="EMBL/GenBank/DDBJ databases">
        <title>Isolation of Rhodococcus sp. S2-17 biodegrading of BP-3.</title>
        <authorList>
            <person name="Lee Y."/>
            <person name="Kim K.H."/>
            <person name="Chun B.H."/>
            <person name="Jung H.S."/>
            <person name="Jeon C.O."/>
        </authorList>
    </citation>
    <scope>NUCLEOTIDE SEQUENCE [LARGE SCALE GENOMIC DNA]</scope>
    <source>
        <strain evidence="1 2">S2-17</strain>
    </source>
</reference>
<proteinExistence type="predicted"/>
<dbReference type="AlphaFoldDB" id="A0A2S2BYZ8"/>
<keyword evidence="2" id="KW-1185">Reference proteome</keyword>
<evidence type="ECO:0000313" key="1">
    <source>
        <dbReference type="EMBL" id="AWK73784.1"/>
    </source>
</evidence>
<dbReference type="KEGG" id="roz:CBI38_21695"/>